<dbReference type="AlphaFoldDB" id="A0A7J8N1P0"/>
<organism evidence="2 3">
    <name type="scientific">Gossypium lobatum</name>
    <dbReference type="NCBI Taxonomy" id="34289"/>
    <lineage>
        <taxon>Eukaryota</taxon>
        <taxon>Viridiplantae</taxon>
        <taxon>Streptophyta</taxon>
        <taxon>Embryophyta</taxon>
        <taxon>Tracheophyta</taxon>
        <taxon>Spermatophyta</taxon>
        <taxon>Magnoliopsida</taxon>
        <taxon>eudicotyledons</taxon>
        <taxon>Gunneridae</taxon>
        <taxon>Pentapetalae</taxon>
        <taxon>rosids</taxon>
        <taxon>malvids</taxon>
        <taxon>Malvales</taxon>
        <taxon>Malvaceae</taxon>
        <taxon>Malvoideae</taxon>
        <taxon>Gossypium</taxon>
    </lineage>
</organism>
<accession>A0A7J8N1P0</accession>
<dbReference type="Gene3D" id="3.30.420.10">
    <property type="entry name" value="Ribonuclease H-like superfamily/Ribonuclease H"/>
    <property type="match status" value="1"/>
</dbReference>
<name>A0A7J8N1P0_9ROSI</name>
<sequence>MWLLWRHGIYGCDAPGKDTRRVEPSYLYWEDNSELRPIIWDVLNMLKGFTSCRFEFVAREGNFAAHAMASKAMKHLEDSFWVKEAPLKVLELVNLDRRFYQPP</sequence>
<evidence type="ECO:0000259" key="1">
    <source>
        <dbReference type="Pfam" id="PF13456"/>
    </source>
</evidence>
<feature type="domain" description="RNase H type-1" evidence="1">
    <location>
        <begin position="29"/>
        <end position="72"/>
    </location>
</feature>
<dbReference type="Pfam" id="PF13456">
    <property type="entry name" value="RVT_3"/>
    <property type="match status" value="1"/>
</dbReference>
<dbReference type="GO" id="GO:0004523">
    <property type="term" value="F:RNA-DNA hybrid ribonuclease activity"/>
    <property type="evidence" value="ECO:0007669"/>
    <property type="project" value="InterPro"/>
</dbReference>
<proteinExistence type="predicted"/>
<dbReference type="EMBL" id="JABEZX010000011">
    <property type="protein sequence ID" value="MBA0570849.1"/>
    <property type="molecule type" value="Genomic_DNA"/>
</dbReference>
<evidence type="ECO:0000313" key="2">
    <source>
        <dbReference type="EMBL" id="MBA0570849.1"/>
    </source>
</evidence>
<comment type="caution">
    <text evidence="2">The sequence shown here is derived from an EMBL/GenBank/DDBJ whole genome shotgun (WGS) entry which is preliminary data.</text>
</comment>
<protein>
    <recommendedName>
        <fullName evidence="1">RNase H type-1 domain-containing protein</fullName>
    </recommendedName>
</protein>
<dbReference type="Proteomes" id="UP000593572">
    <property type="component" value="Unassembled WGS sequence"/>
</dbReference>
<keyword evidence="3" id="KW-1185">Reference proteome</keyword>
<dbReference type="InterPro" id="IPR002156">
    <property type="entry name" value="RNaseH_domain"/>
</dbReference>
<reference evidence="2 3" key="1">
    <citation type="journal article" date="2019" name="Genome Biol. Evol.">
        <title>Insights into the evolution of the New World diploid cottons (Gossypium, subgenus Houzingenia) based on genome sequencing.</title>
        <authorList>
            <person name="Grover C.E."/>
            <person name="Arick M.A. 2nd"/>
            <person name="Thrash A."/>
            <person name="Conover J.L."/>
            <person name="Sanders W.S."/>
            <person name="Peterson D.G."/>
            <person name="Frelichowski J.E."/>
            <person name="Scheffler J.A."/>
            <person name="Scheffler B.E."/>
            <person name="Wendel J.F."/>
        </authorList>
    </citation>
    <scope>NUCLEOTIDE SEQUENCE [LARGE SCALE GENOMIC DNA]</scope>
    <source>
        <strain evidence="2">157</strain>
        <tissue evidence="2">Leaf</tissue>
    </source>
</reference>
<gene>
    <name evidence="2" type="ORF">Golob_004455</name>
</gene>
<dbReference type="InterPro" id="IPR036397">
    <property type="entry name" value="RNaseH_sf"/>
</dbReference>
<evidence type="ECO:0000313" key="3">
    <source>
        <dbReference type="Proteomes" id="UP000593572"/>
    </source>
</evidence>
<dbReference type="GO" id="GO:0003676">
    <property type="term" value="F:nucleic acid binding"/>
    <property type="evidence" value="ECO:0007669"/>
    <property type="project" value="InterPro"/>
</dbReference>